<dbReference type="OrthoDB" id="6373236at2759"/>
<evidence type="ECO:0000256" key="4">
    <source>
        <dbReference type="ARBA" id="ARBA00023242"/>
    </source>
</evidence>
<keyword evidence="4" id="KW-0539">Nucleus</keyword>
<dbReference type="GO" id="GO:0051726">
    <property type="term" value="P:regulation of cell cycle"/>
    <property type="evidence" value="ECO:0007669"/>
    <property type="project" value="InterPro"/>
</dbReference>
<dbReference type="Pfam" id="PF02234">
    <property type="entry name" value="CDI"/>
    <property type="match status" value="1"/>
</dbReference>
<dbReference type="PANTHER" id="PTHR10265">
    <property type="entry name" value="CYCLIN-DEPENDENT KINASE INHIBITOR 1"/>
    <property type="match status" value="1"/>
</dbReference>
<dbReference type="InterPro" id="IPR003175">
    <property type="entry name" value="CDI_dom"/>
</dbReference>
<keyword evidence="5" id="KW-0131">Cell cycle</keyword>
<accession>A0A9N9RW49</accession>
<dbReference type="InterPro" id="IPR044898">
    <property type="entry name" value="CDI_dom_sf"/>
</dbReference>
<keyword evidence="3" id="KW-0649">Protein kinase inhibitor</keyword>
<keyword evidence="8" id="KW-1185">Reference proteome</keyword>
<evidence type="ECO:0000313" key="8">
    <source>
        <dbReference type="Proteomes" id="UP001153620"/>
    </source>
</evidence>
<dbReference type="EMBL" id="OU895878">
    <property type="protein sequence ID" value="CAG9804897.1"/>
    <property type="molecule type" value="Genomic_DNA"/>
</dbReference>
<evidence type="ECO:0000259" key="6">
    <source>
        <dbReference type="Pfam" id="PF02234"/>
    </source>
</evidence>
<dbReference type="GO" id="GO:0005634">
    <property type="term" value="C:nucleus"/>
    <property type="evidence" value="ECO:0007669"/>
    <property type="project" value="UniProtKB-SubCell"/>
</dbReference>
<feature type="domain" description="Cyclin-dependent kinase inhibitor" evidence="6">
    <location>
        <begin position="39"/>
        <end position="89"/>
    </location>
</feature>
<reference evidence="7" key="2">
    <citation type="submission" date="2022-10" db="EMBL/GenBank/DDBJ databases">
        <authorList>
            <consortium name="ENA_rothamsted_submissions"/>
            <consortium name="culmorum"/>
            <person name="King R."/>
        </authorList>
    </citation>
    <scope>NUCLEOTIDE SEQUENCE</scope>
</reference>
<gene>
    <name evidence="7" type="ORF">CHIRRI_LOCUS7774</name>
</gene>
<comment type="similarity">
    <text evidence="2">Belongs to the CDI family.</text>
</comment>
<dbReference type="AlphaFoldDB" id="A0A9N9RW49"/>
<dbReference type="Proteomes" id="UP001153620">
    <property type="component" value="Chromosome 2"/>
</dbReference>
<reference evidence="7" key="1">
    <citation type="submission" date="2022-01" db="EMBL/GenBank/DDBJ databases">
        <authorList>
            <person name="King R."/>
        </authorList>
    </citation>
    <scope>NUCLEOTIDE SEQUENCE</scope>
</reference>
<proteinExistence type="inferred from homology"/>
<dbReference type="Gene3D" id="4.10.365.10">
    <property type="entry name" value="p27"/>
    <property type="match status" value="1"/>
</dbReference>
<name>A0A9N9RW49_9DIPT</name>
<evidence type="ECO:0000256" key="5">
    <source>
        <dbReference type="ARBA" id="ARBA00023306"/>
    </source>
</evidence>
<dbReference type="PANTHER" id="PTHR10265:SF45">
    <property type="entry name" value="DACAPO"/>
    <property type="match status" value="1"/>
</dbReference>
<evidence type="ECO:0000313" key="7">
    <source>
        <dbReference type="EMBL" id="CAG9804897.1"/>
    </source>
</evidence>
<sequence>MTRRLSCSILTRVSQVASPRKSAKMRMERVQKINKVSRSLFGPIIKSEFKSYAQMEMAKYQLQASNKWNFDFVNESPMSNGNSQYKWESARVPEVPRFYHHRQHIVNGSNLQANINEHDTLFNECENICPLSRNIGGASIKSWQKMHVVATSSSSSSNSNRSNNSVCLSQTKITDYLKVRKRRLSTTSAVSFKKARADL</sequence>
<evidence type="ECO:0000256" key="2">
    <source>
        <dbReference type="ARBA" id="ARBA00006726"/>
    </source>
</evidence>
<protein>
    <recommendedName>
        <fullName evidence="6">Cyclin-dependent kinase inhibitor domain-containing protein</fullName>
    </recommendedName>
</protein>
<comment type="subcellular location">
    <subcellularLocation>
        <location evidence="1">Nucleus</location>
    </subcellularLocation>
</comment>
<dbReference type="GO" id="GO:0004861">
    <property type="term" value="F:cyclin-dependent protein serine/threonine kinase inhibitor activity"/>
    <property type="evidence" value="ECO:0007669"/>
    <property type="project" value="InterPro"/>
</dbReference>
<evidence type="ECO:0000256" key="3">
    <source>
        <dbReference type="ARBA" id="ARBA00023013"/>
    </source>
</evidence>
<evidence type="ECO:0000256" key="1">
    <source>
        <dbReference type="ARBA" id="ARBA00004123"/>
    </source>
</evidence>
<organism evidence="7 8">
    <name type="scientific">Chironomus riparius</name>
    <dbReference type="NCBI Taxonomy" id="315576"/>
    <lineage>
        <taxon>Eukaryota</taxon>
        <taxon>Metazoa</taxon>
        <taxon>Ecdysozoa</taxon>
        <taxon>Arthropoda</taxon>
        <taxon>Hexapoda</taxon>
        <taxon>Insecta</taxon>
        <taxon>Pterygota</taxon>
        <taxon>Neoptera</taxon>
        <taxon>Endopterygota</taxon>
        <taxon>Diptera</taxon>
        <taxon>Nematocera</taxon>
        <taxon>Chironomoidea</taxon>
        <taxon>Chironomidae</taxon>
        <taxon>Chironominae</taxon>
        <taxon>Chironomus</taxon>
    </lineage>
</organism>